<dbReference type="Proteomes" id="UP000012073">
    <property type="component" value="Unassembled WGS sequence"/>
</dbReference>
<evidence type="ECO:0000313" key="3">
    <source>
        <dbReference type="Proteomes" id="UP000012073"/>
    </source>
</evidence>
<feature type="region of interest" description="Disordered" evidence="1">
    <location>
        <begin position="1"/>
        <end position="33"/>
    </location>
</feature>
<organism evidence="2 3">
    <name type="scientific">Chondrus crispus</name>
    <name type="common">Carrageen Irish moss</name>
    <name type="synonym">Polymorpha crispa</name>
    <dbReference type="NCBI Taxonomy" id="2769"/>
    <lineage>
        <taxon>Eukaryota</taxon>
        <taxon>Rhodophyta</taxon>
        <taxon>Florideophyceae</taxon>
        <taxon>Rhodymeniophycidae</taxon>
        <taxon>Gigartinales</taxon>
        <taxon>Gigartinaceae</taxon>
        <taxon>Chondrus</taxon>
    </lineage>
</organism>
<keyword evidence="3" id="KW-1185">Reference proteome</keyword>
<name>R7QFY9_CHOCR</name>
<dbReference type="GeneID" id="17324219"/>
<accession>R7QFY9</accession>
<sequence>MRAGIGTLNCLDNHSEGPSPVSVRELLGRRLHN</sequence>
<gene>
    <name evidence="2" type="ORF">CHC_T00005065001</name>
</gene>
<dbReference type="EMBL" id="HG001796">
    <property type="protein sequence ID" value="CDF36683.1"/>
    <property type="molecule type" value="Genomic_DNA"/>
</dbReference>
<evidence type="ECO:0000256" key="1">
    <source>
        <dbReference type="SAM" id="MobiDB-lite"/>
    </source>
</evidence>
<dbReference type="KEGG" id="ccp:CHC_T00005065001"/>
<proteinExistence type="predicted"/>
<evidence type="ECO:0000313" key="2">
    <source>
        <dbReference type="EMBL" id="CDF36683.1"/>
    </source>
</evidence>
<reference evidence="3" key="1">
    <citation type="journal article" date="2013" name="Proc. Natl. Acad. Sci. U.S.A.">
        <title>Genome structure and metabolic features in the red seaweed Chondrus crispus shed light on evolution of the Archaeplastida.</title>
        <authorList>
            <person name="Collen J."/>
            <person name="Porcel B."/>
            <person name="Carre W."/>
            <person name="Ball S.G."/>
            <person name="Chaparro C."/>
            <person name="Tonon T."/>
            <person name="Barbeyron T."/>
            <person name="Michel G."/>
            <person name="Noel B."/>
            <person name="Valentin K."/>
            <person name="Elias M."/>
            <person name="Artiguenave F."/>
            <person name="Arun A."/>
            <person name="Aury J.M."/>
            <person name="Barbosa-Neto J.F."/>
            <person name="Bothwell J.H."/>
            <person name="Bouget F.Y."/>
            <person name="Brillet L."/>
            <person name="Cabello-Hurtado F."/>
            <person name="Capella-Gutierrez S."/>
            <person name="Charrier B."/>
            <person name="Cladiere L."/>
            <person name="Cock J.M."/>
            <person name="Coelho S.M."/>
            <person name="Colleoni C."/>
            <person name="Czjzek M."/>
            <person name="Da Silva C."/>
            <person name="Delage L."/>
            <person name="Denoeud F."/>
            <person name="Deschamps P."/>
            <person name="Dittami S.M."/>
            <person name="Gabaldon T."/>
            <person name="Gachon C.M."/>
            <person name="Groisillier A."/>
            <person name="Herve C."/>
            <person name="Jabbari K."/>
            <person name="Katinka M."/>
            <person name="Kloareg B."/>
            <person name="Kowalczyk N."/>
            <person name="Labadie K."/>
            <person name="Leblanc C."/>
            <person name="Lopez P.J."/>
            <person name="McLachlan D.H."/>
            <person name="Meslet-Cladiere L."/>
            <person name="Moustafa A."/>
            <person name="Nehr Z."/>
            <person name="Nyvall Collen P."/>
            <person name="Panaud O."/>
            <person name="Partensky F."/>
            <person name="Poulain J."/>
            <person name="Rensing S.A."/>
            <person name="Rousvoal S."/>
            <person name="Samson G."/>
            <person name="Symeonidi A."/>
            <person name="Weissenbach J."/>
            <person name="Zambounis A."/>
            <person name="Wincker P."/>
            <person name="Boyen C."/>
        </authorList>
    </citation>
    <scope>NUCLEOTIDE SEQUENCE [LARGE SCALE GENOMIC DNA]</scope>
    <source>
        <strain evidence="3">cv. Stackhouse</strain>
    </source>
</reference>
<protein>
    <submittedName>
        <fullName evidence="2">Uncharacterized protein</fullName>
    </submittedName>
</protein>
<dbReference type="AlphaFoldDB" id="R7QFY9"/>
<dbReference type="Gramene" id="CDF36683">
    <property type="protein sequence ID" value="CDF36683"/>
    <property type="gene ID" value="CHC_T00005065001"/>
</dbReference>
<dbReference type="RefSeq" id="XP_005716502.1">
    <property type="nucleotide sequence ID" value="XM_005716445.1"/>
</dbReference>